<dbReference type="CDD" id="cd05283">
    <property type="entry name" value="CAD1"/>
    <property type="match status" value="1"/>
</dbReference>
<organism evidence="8 9">
    <name type="scientific">Helicobacter pylori</name>
    <name type="common">Campylobacter pylori</name>
    <dbReference type="NCBI Taxonomy" id="210"/>
    <lineage>
        <taxon>Bacteria</taxon>
        <taxon>Pseudomonadati</taxon>
        <taxon>Campylobacterota</taxon>
        <taxon>Epsilonproteobacteria</taxon>
        <taxon>Campylobacterales</taxon>
        <taxon>Helicobacteraceae</taxon>
        <taxon>Helicobacter</taxon>
    </lineage>
</organism>
<dbReference type="EMBL" id="UGJP01000001">
    <property type="protein sequence ID" value="STR19640.1"/>
    <property type="molecule type" value="Genomic_DNA"/>
</dbReference>
<protein>
    <submittedName>
        <fullName evidence="8">Zinc-dependent alcohol dehydrogenase</fullName>
        <ecNumber evidence="8">1.1.1.2</ecNumber>
    </submittedName>
</protein>
<evidence type="ECO:0000313" key="8">
    <source>
        <dbReference type="EMBL" id="STR19640.1"/>
    </source>
</evidence>
<dbReference type="InterPro" id="IPR036291">
    <property type="entry name" value="NAD(P)-bd_dom_sf"/>
</dbReference>
<evidence type="ECO:0000256" key="5">
    <source>
        <dbReference type="RuleBase" id="RU361277"/>
    </source>
</evidence>
<dbReference type="Pfam" id="PF00107">
    <property type="entry name" value="ADH_zinc_N"/>
    <property type="match status" value="1"/>
</dbReference>
<dbReference type="GO" id="GO:0008106">
    <property type="term" value="F:alcohol dehydrogenase (NADP+) activity"/>
    <property type="evidence" value="ECO:0007669"/>
    <property type="project" value="UniProtKB-EC"/>
</dbReference>
<dbReference type="Gene3D" id="3.40.50.720">
    <property type="entry name" value="NAD(P)-binding Rossmann-like Domain"/>
    <property type="match status" value="1"/>
</dbReference>
<comment type="cofactor">
    <cofactor evidence="1 5">
        <name>Zn(2+)</name>
        <dbReference type="ChEBI" id="CHEBI:29105"/>
    </cofactor>
</comment>
<dbReference type="PANTHER" id="PTHR42683">
    <property type="entry name" value="ALDEHYDE REDUCTASE"/>
    <property type="match status" value="1"/>
</dbReference>
<dbReference type="Proteomes" id="UP000254195">
    <property type="component" value="Unassembled WGS sequence"/>
</dbReference>
<dbReference type="InterPro" id="IPR013154">
    <property type="entry name" value="ADH-like_N"/>
</dbReference>
<dbReference type="SUPFAM" id="SSF51735">
    <property type="entry name" value="NAD(P)-binding Rossmann-fold domains"/>
    <property type="match status" value="1"/>
</dbReference>
<keyword evidence="2 5" id="KW-0479">Metal-binding</keyword>
<proteinExistence type="inferred from homology"/>
<evidence type="ECO:0000256" key="3">
    <source>
        <dbReference type="ARBA" id="ARBA00022833"/>
    </source>
</evidence>
<dbReference type="AlphaFoldDB" id="A0A377RP23"/>
<dbReference type="InterPro" id="IPR011032">
    <property type="entry name" value="GroES-like_sf"/>
</dbReference>
<dbReference type="GO" id="GO:0008270">
    <property type="term" value="F:zinc ion binding"/>
    <property type="evidence" value="ECO:0007669"/>
    <property type="project" value="InterPro"/>
</dbReference>
<evidence type="ECO:0000259" key="7">
    <source>
        <dbReference type="Pfam" id="PF08240"/>
    </source>
</evidence>
<evidence type="ECO:0000313" key="9">
    <source>
        <dbReference type="Proteomes" id="UP000254195"/>
    </source>
</evidence>
<evidence type="ECO:0000256" key="4">
    <source>
        <dbReference type="ARBA" id="ARBA00023002"/>
    </source>
</evidence>
<dbReference type="EC" id="1.1.1.2" evidence="8"/>
<dbReference type="Pfam" id="PF08240">
    <property type="entry name" value="ADH_N"/>
    <property type="match status" value="1"/>
</dbReference>
<evidence type="ECO:0000259" key="6">
    <source>
        <dbReference type="Pfam" id="PF00107"/>
    </source>
</evidence>
<gene>
    <name evidence="8" type="primary">adhC2</name>
    <name evidence="8" type="ORF">NCTC13094_00736</name>
</gene>
<evidence type="ECO:0000256" key="1">
    <source>
        <dbReference type="ARBA" id="ARBA00001947"/>
    </source>
</evidence>
<evidence type="ECO:0000256" key="2">
    <source>
        <dbReference type="ARBA" id="ARBA00022723"/>
    </source>
</evidence>
<feature type="domain" description="Alcohol dehydrogenase-like C-terminal" evidence="6">
    <location>
        <begin position="131"/>
        <end position="250"/>
    </location>
</feature>
<dbReference type="PROSITE" id="PS00059">
    <property type="entry name" value="ADH_ZINC"/>
    <property type="match status" value="1"/>
</dbReference>
<dbReference type="InterPro" id="IPR047109">
    <property type="entry name" value="CAD-like"/>
</dbReference>
<keyword evidence="4 8" id="KW-0560">Oxidoreductase</keyword>
<dbReference type="SUPFAM" id="SSF50129">
    <property type="entry name" value="GroES-like"/>
    <property type="match status" value="1"/>
</dbReference>
<reference evidence="8 9" key="1">
    <citation type="submission" date="2018-06" db="EMBL/GenBank/DDBJ databases">
        <authorList>
            <consortium name="Pathogen Informatics"/>
            <person name="Doyle S."/>
        </authorList>
    </citation>
    <scope>NUCLEOTIDE SEQUENCE [LARGE SCALE GENOMIC DNA]</scope>
    <source>
        <strain evidence="8 9">NCTC13094</strain>
    </source>
</reference>
<accession>A0A377RP23</accession>
<keyword evidence="3 5" id="KW-0862">Zinc</keyword>
<dbReference type="Gene3D" id="3.90.180.10">
    <property type="entry name" value="Medium-chain alcohol dehydrogenases, catalytic domain"/>
    <property type="match status" value="1"/>
</dbReference>
<dbReference type="FunFam" id="3.40.50.720:FF:000473">
    <property type="entry name" value="NADP-dependent alcohol dehydrogenase"/>
    <property type="match status" value="1"/>
</dbReference>
<sequence>MVPGHEIAGVVSAVGSKVTKFKVGDHAGVGCMVNSCGECHTCKHEHQEQWCENNKTIYTYSWEDSFHNNEPTYGGYSNNIVVSENFVISIPKEAPLDKAAPLLCAGITVYSPLKFSKVTKGSKVGIAGFGGLGHMALKYAVAMGAQVSVFARNDKKKQMAQKLGATNFYTSVEECKEKFDLIISSIPTQYDLLAYTKLLKYGGEVAIVGIPPKDPQRNLDFGDLVLFSGNHKIYGSWIGGVKETQEMMDFSIKHGIYPEIELVTGQEIDATWDKLLNGQGNFRYVIDMKKSMENFKK</sequence>
<dbReference type="InterPro" id="IPR013149">
    <property type="entry name" value="ADH-like_C"/>
</dbReference>
<feature type="domain" description="Alcohol dehydrogenase-like N-terminal" evidence="7">
    <location>
        <begin position="1"/>
        <end position="92"/>
    </location>
</feature>
<dbReference type="InterPro" id="IPR002328">
    <property type="entry name" value="ADH_Zn_CS"/>
</dbReference>
<name>A0A377RP23_HELPX</name>
<comment type="similarity">
    <text evidence="5">Belongs to the zinc-containing alcohol dehydrogenase family.</text>
</comment>